<dbReference type="AlphaFoldDB" id="A0A0D0NAP4"/>
<comment type="caution">
    <text evidence="1">The sequence shown here is derived from an EMBL/GenBank/DDBJ whole genome shotgun (WGS) entry which is preliminary data.</text>
</comment>
<name>A0A0D0NAP4_KITGR</name>
<dbReference type="PATRIC" id="fig|2064.6.peg.3291"/>
<accession>A0A0D0NAP4</accession>
<keyword evidence="2" id="KW-1185">Reference proteome</keyword>
<dbReference type="RefSeq" id="WP_043911573.1">
    <property type="nucleotide sequence ID" value="NZ_JXZB01000002.1"/>
</dbReference>
<reference evidence="1 2" key="1">
    <citation type="submission" date="2015-02" db="EMBL/GenBank/DDBJ databases">
        <title>Draft genome sequence of Kitasatospora griseola MF730-N6, a bafilomycin, terpentecin and satosporin producer.</title>
        <authorList>
            <person name="Arens J.C."/>
            <person name="Haltli B."/>
            <person name="Kerr R.G."/>
        </authorList>
    </citation>
    <scope>NUCLEOTIDE SEQUENCE [LARGE SCALE GENOMIC DNA]</scope>
    <source>
        <strain evidence="1 2">MF730-N6</strain>
    </source>
</reference>
<sequence length="108" mass="11617">MSTAATVTVFAGPSLRPADLTHLRLLAEERNRVLDLCPPVRRHDLASLIGAEAPRRTLMLDGEFDQSLAVSVTEVRALLFAARGEHLGAFHLHVVVQATVGPAVVSSR</sequence>
<dbReference type="EMBL" id="JXZB01000002">
    <property type="protein sequence ID" value="KIQ65310.1"/>
    <property type="molecule type" value="Genomic_DNA"/>
</dbReference>
<organism evidence="1 2">
    <name type="scientific">Kitasatospora griseola</name>
    <name type="common">Streptomyces griseolosporeus</name>
    <dbReference type="NCBI Taxonomy" id="2064"/>
    <lineage>
        <taxon>Bacteria</taxon>
        <taxon>Bacillati</taxon>
        <taxon>Actinomycetota</taxon>
        <taxon>Actinomycetes</taxon>
        <taxon>Kitasatosporales</taxon>
        <taxon>Streptomycetaceae</taxon>
        <taxon>Kitasatospora</taxon>
    </lineage>
</organism>
<proteinExistence type="predicted"/>
<dbReference type="Proteomes" id="UP000032066">
    <property type="component" value="Unassembled WGS sequence"/>
</dbReference>
<evidence type="ECO:0000313" key="2">
    <source>
        <dbReference type="Proteomes" id="UP000032066"/>
    </source>
</evidence>
<evidence type="ECO:0000313" key="1">
    <source>
        <dbReference type="EMBL" id="KIQ65310.1"/>
    </source>
</evidence>
<protein>
    <submittedName>
        <fullName evidence="1">Uncharacterized protein</fullName>
    </submittedName>
</protein>
<dbReference type="OrthoDB" id="118811at2"/>
<gene>
    <name evidence="1" type="ORF">TR51_15325</name>
</gene>